<evidence type="ECO:0000313" key="2">
    <source>
        <dbReference type="EMBL" id="KAF7550631.1"/>
    </source>
</evidence>
<dbReference type="Proteomes" id="UP000722485">
    <property type="component" value="Unassembled WGS sequence"/>
</dbReference>
<evidence type="ECO:0000256" key="1">
    <source>
        <dbReference type="SAM" id="MobiDB-lite"/>
    </source>
</evidence>
<organism evidence="2 3">
    <name type="scientific">Cylindrodendrum hubeiense</name>
    <dbReference type="NCBI Taxonomy" id="595255"/>
    <lineage>
        <taxon>Eukaryota</taxon>
        <taxon>Fungi</taxon>
        <taxon>Dikarya</taxon>
        <taxon>Ascomycota</taxon>
        <taxon>Pezizomycotina</taxon>
        <taxon>Sordariomycetes</taxon>
        <taxon>Hypocreomycetidae</taxon>
        <taxon>Hypocreales</taxon>
        <taxon>Nectriaceae</taxon>
        <taxon>Cylindrodendrum</taxon>
    </lineage>
</organism>
<reference evidence="2" key="1">
    <citation type="submission" date="2020-03" db="EMBL/GenBank/DDBJ databases">
        <title>Draft Genome Sequence of Cylindrodendrum hubeiense.</title>
        <authorList>
            <person name="Buettner E."/>
            <person name="Kellner H."/>
        </authorList>
    </citation>
    <scope>NUCLEOTIDE SEQUENCE</scope>
    <source>
        <strain evidence="2">IHI 201604</strain>
    </source>
</reference>
<sequence>MPTVEAPKKHAPMEMASAVRATGGEEQQPRIVAQQPSMEPRPDAEPQMSLRGGGFSLGCDCCDGSCRFHKHCC</sequence>
<protein>
    <submittedName>
        <fullName evidence="2">Uncharacterized protein</fullName>
    </submittedName>
</protein>
<evidence type="ECO:0000313" key="3">
    <source>
        <dbReference type="Proteomes" id="UP000722485"/>
    </source>
</evidence>
<comment type="caution">
    <text evidence="2">The sequence shown here is derived from an EMBL/GenBank/DDBJ whole genome shotgun (WGS) entry which is preliminary data.</text>
</comment>
<accession>A0A9P5L8Y4</accession>
<keyword evidence="3" id="KW-1185">Reference proteome</keyword>
<name>A0A9P5L8Y4_9HYPO</name>
<dbReference type="OrthoDB" id="4567934at2759"/>
<proteinExistence type="predicted"/>
<feature type="region of interest" description="Disordered" evidence="1">
    <location>
        <begin position="1"/>
        <end position="49"/>
    </location>
</feature>
<feature type="compositionally biased region" description="Basic and acidic residues" evidence="1">
    <location>
        <begin position="1"/>
        <end position="12"/>
    </location>
</feature>
<dbReference type="AlphaFoldDB" id="A0A9P5L8Y4"/>
<dbReference type="EMBL" id="JAANBB010000094">
    <property type="protein sequence ID" value="KAF7550631.1"/>
    <property type="molecule type" value="Genomic_DNA"/>
</dbReference>
<gene>
    <name evidence="2" type="ORF">G7Z17_g5575</name>
</gene>